<keyword evidence="3" id="KW-1185">Reference proteome</keyword>
<sequence>MLPERLTLEYLTASLGPSGVSFWSRSVGALDAGRDKSALRRVSERKTGVRQNTVKLPSTQKRKVEGGL</sequence>
<name>A0ABN8IU51_9NEOP</name>
<dbReference type="Proteomes" id="UP000837857">
    <property type="component" value="Chromosome 30"/>
</dbReference>
<protein>
    <submittedName>
        <fullName evidence="2">Uncharacterized protein</fullName>
    </submittedName>
</protein>
<gene>
    <name evidence="2" type="ORF">IPOD504_LOCUS13058</name>
</gene>
<feature type="compositionally biased region" description="Basic and acidic residues" evidence="1">
    <location>
        <begin position="38"/>
        <end position="47"/>
    </location>
</feature>
<feature type="region of interest" description="Disordered" evidence="1">
    <location>
        <begin position="38"/>
        <end position="68"/>
    </location>
</feature>
<evidence type="ECO:0000313" key="3">
    <source>
        <dbReference type="Proteomes" id="UP000837857"/>
    </source>
</evidence>
<proteinExistence type="predicted"/>
<evidence type="ECO:0000313" key="2">
    <source>
        <dbReference type="EMBL" id="CAH2065148.1"/>
    </source>
</evidence>
<accession>A0ABN8IU51</accession>
<reference evidence="2" key="1">
    <citation type="submission" date="2022-03" db="EMBL/GenBank/DDBJ databases">
        <authorList>
            <person name="Martin H S."/>
        </authorList>
    </citation>
    <scope>NUCLEOTIDE SEQUENCE</scope>
</reference>
<dbReference type="EMBL" id="OW152842">
    <property type="protein sequence ID" value="CAH2065148.1"/>
    <property type="molecule type" value="Genomic_DNA"/>
</dbReference>
<evidence type="ECO:0000256" key="1">
    <source>
        <dbReference type="SAM" id="MobiDB-lite"/>
    </source>
</evidence>
<feature type="compositionally biased region" description="Polar residues" evidence="1">
    <location>
        <begin position="49"/>
        <end position="59"/>
    </location>
</feature>
<feature type="non-terminal residue" evidence="2">
    <location>
        <position position="1"/>
    </location>
</feature>
<organism evidence="2 3">
    <name type="scientific">Iphiclides podalirius</name>
    <name type="common">scarce swallowtail</name>
    <dbReference type="NCBI Taxonomy" id="110791"/>
    <lineage>
        <taxon>Eukaryota</taxon>
        <taxon>Metazoa</taxon>
        <taxon>Ecdysozoa</taxon>
        <taxon>Arthropoda</taxon>
        <taxon>Hexapoda</taxon>
        <taxon>Insecta</taxon>
        <taxon>Pterygota</taxon>
        <taxon>Neoptera</taxon>
        <taxon>Endopterygota</taxon>
        <taxon>Lepidoptera</taxon>
        <taxon>Glossata</taxon>
        <taxon>Ditrysia</taxon>
        <taxon>Papilionoidea</taxon>
        <taxon>Papilionidae</taxon>
        <taxon>Papilioninae</taxon>
        <taxon>Iphiclides</taxon>
    </lineage>
</organism>